<evidence type="ECO:0000259" key="2">
    <source>
        <dbReference type="Pfam" id="PF12706"/>
    </source>
</evidence>
<dbReference type="AlphaFoldDB" id="A0A0C2T2R7"/>
<feature type="binding site" evidence="1">
    <location>
        <position position="313"/>
    </location>
    <ligand>
        <name>an N-acyl-1,2-diacyl-sn-glycero-3-phosphoethanolamine</name>
        <dbReference type="ChEBI" id="CHEBI:62537"/>
    </ligand>
</feature>
<evidence type="ECO:0000313" key="4">
    <source>
        <dbReference type="Proteomes" id="UP000054549"/>
    </source>
</evidence>
<dbReference type="EMBL" id="KN818293">
    <property type="protein sequence ID" value="KIL60779.1"/>
    <property type="molecule type" value="Genomic_DNA"/>
</dbReference>
<gene>
    <name evidence="3" type="ORF">M378DRAFT_167757</name>
</gene>
<feature type="binding site" evidence="1">
    <location>
        <position position="159"/>
    </location>
    <ligand>
        <name>an N-acyl-1,2-diacyl-sn-glycero-3-phosphoethanolamine</name>
        <dbReference type="ChEBI" id="CHEBI:62537"/>
    </ligand>
</feature>
<keyword evidence="4" id="KW-1185">Reference proteome</keyword>
<proteinExistence type="predicted"/>
<dbReference type="GO" id="GO:0070291">
    <property type="term" value="P:N-acylethanolamine metabolic process"/>
    <property type="evidence" value="ECO:0007669"/>
    <property type="project" value="TreeGrafter"/>
</dbReference>
<name>A0A0C2T2R7_AMAMK</name>
<dbReference type="OrthoDB" id="332863at2759"/>
<dbReference type="InParanoid" id="A0A0C2T2R7"/>
<feature type="domain" description="Metallo-beta-lactamase" evidence="2">
    <location>
        <begin position="114"/>
        <end position="336"/>
    </location>
</feature>
<dbReference type="Proteomes" id="UP000054549">
    <property type="component" value="Unassembled WGS sequence"/>
</dbReference>
<dbReference type="InterPro" id="IPR001279">
    <property type="entry name" value="Metallo-B-lactamas"/>
</dbReference>
<organism evidence="3 4">
    <name type="scientific">Amanita muscaria (strain Koide BX008)</name>
    <dbReference type="NCBI Taxonomy" id="946122"/>
    <lineage>
        <taxon>Eukaryota</taxon>
        <taxon>Fungi</taxon>
        <taxon>Dikarya</taxon>
        <taxon>Basidiomycota</taxon>
        <taxon>Agaricomycotina</taxon>
        <taxon>Agaricomycetes</taxon>
        <taxon>Agaricomycetidae</taxon>
        <taxon>Agaricales</taxon>
        <taxon>Pluteineae</taxon>
        <taxon>Amanitaceae</taxon>
        <taxon>Amanita</taxon>
    </lineage>
</organism>
<dbReference type="PIRSF" id="PIRSF038896">
    <property type="entry name" value="NAPE-PLD"/>
    <property type="match status" value="1"/>
</dbReference>
<reference evidence="3 4" key="1">
    <citation type="submission" date="2014-04" db="EMBL/GenBank/DDBJ databases">
        <title>Evolutionary Origins and Diversification of the Mycorrhizal Mutualists.</title>
        <authorList>
            <consortium name="DOE Joint Genome Institute"/>
            <consortium name="Mycorrhizal Genomics Consortium"/>
            <person name="Kohler A."/>
            <person name="Kuo A."/>
            <person name="Nagy L.G."/>
            <person name="Floudas D."/>
            <person name="Copeland A."/>
            <person name="Barry K.W."/>
            <person name="Cichocki N."/>
            <person name="Veneault-Fourrey C."/>
            <person name="LaButti K."/>
            <person name="Lindquist E.A."/>
            <person name="Lipzen A."/>
            <person name="Lundell T."/>
            <person name="Morin E."/>
            <person name="Murat C."/>
            <person name="Riley R."/>
            <person name="Ohm R."/>
            <person name="Sun H."/>
            <person name="Tunlid A."/>
            <person name="Henrissat B."/>
            <person name="Grigoriev I.V."/>
            <person name="Hibbett D.S."/>
            <person name="Martin F."/>
        </authorList>
    </citation>
    <scope>NUCLEOTIDE SEQUENCE [LARGE SCALE GENOMIC DNA]</scope>
    <source>
        <strain evidence="3 4">Koide BX008</strain>
    </source>
</reference>
<dbReference type="HOGENOM" id="CLU_020884_2_0_1"/>
<sequence length="378" mass="42953">MSFTTSVTNLPPKKPKLDGIPAHWADDVPSKFQNPWDSWRSYPPADRIVPYMAFTVKNPTYPNPQKVPLAPVRAPNWYEYQKEEMKPKIKSTWLGHACFLLELPTTESNRRGARILFDPVFSKRCSSSQVVGPKRYTPAPCKIEDTPDIDAIVISHDHYDHMDADTLKNIYERPHKPLVFAPLGNEHFLKTVAKAPKENVHIMDWWESKHVEVKLPSSTFSFDVTCTPCQHFTGRTLWDDFQTLWSSWAVESAGVKVYFAGDTGYRAVGDGEDEDRVPTCPVFREIGCVFGSFDFAMIPIGAYQPRKVMSPIHCAPQDSVRIYQDINARKALGMHWGTWMLTTEPVDEPPKKLAEACKKAGIPDGDFTVCDIGETRFW</sequence>
<dbReference type="STRING" id="946122.A0A0C2T2R7"/>
<dbReference type="Pfam" id="PF12706">
    <property type="entry name" value="Lactamase_B_2"/>
    <property type="match status" value="1"/>
</dbReference>
<dbReference type="PANTHER" id="PTHR15032:SF4">
    <property type="entry name" value="N-ACYL-PHOSPHATIDYLETHANOLAMINE-HYDROLYZING PHOSPHOLIPASE D"/>
    <property type="match status" value="1"/>
</dbReference>
<dbReference type="GO" id="GO:0070292">
    <property type="term" value="P:N-acylphosphatidylethanolamine metabolic process"/>
    <property type="evidence" value="ECO:0007669"/>
    <property type="project" value="TreeGrafter"/>
</dbReference>
<dbReference type="InterPro" id="IPR036866">
    <property type="entry name" value="RibonucZ/Hydroxyglut_hydro"/>
</dbReference>
<accession>A0A0C2T2R7</accession>
<dbReference type="InterPro" id="IPR024884">
    <property type="entry name" value="NAPE-PLD"/>
</dbReference>
<evidence type="ECO:0000256" key="1">
    <source>
        <dbReference type="PIRSR" id="PIRSR038896-50"/>
    </source>
</evidence>
<dbReference type="GO" id="GO:0008270">
    <property type="term" value="F:zinc ion binding"/>
    <property type="evidence" value="ECO:0007669"/>
    <property type="project" value="InterPro"/>
</dbReference>
<dbReference type="SUPFAM" id="SSF56281">
    <property type="entry name" value="Metallo-hydrolase/oxidoreductase"/>
    <property type="match status" value="1"/>
</dbReference>
<evidence type="ECO:0000313" key="3">
    <source>
        <dbReference type="EMBL" id="KIL60779.1"/>
    </source>
</evidence>
<dbReference type="PANTHER" id="PTHR15032">
    <property type="entry name" value="N-ACYL-PHOSPHATIDYLETHANOLAMINE-HYDROLYZING PHOSPHOLIPASE D"/>
    <property type="match status" value="1"/>
</dbReference>
<dbReference type="Gene3D" id="3.60.15.10">
    <property type="entry name" value="Ribonuclease Z/Hydroxyacylglutathione hydrolase-like"/>
    <property type="match status" value="1"/>
</dbReference>
<dbReference type="GO" id="GO:0070290">
    <property type="term" value="F:N-acylphosphatidylethanolamine-specific phospholipase D activity"/>
    <property type="evidence" value="ECO:0007669"/>
    <property type="project" value="InterPro"/>
</dbReference>
<dbReference type="GO" id="GO:0005737">
    <property type="term" value="C:cytoplasm"/>
    <property type="evidence" value="ECO:0007669"/>
    <property type="project" value="TreeGrafter"/>
</dbReference>
<protein>
    <recommendedName>
        <fullName evidence="2">Metallo-beta-lactamase domain-containing protein</fullName>
    </recommendedName>
</protein>